<name>A0A8S3ZEU5_9EUPU</name>
<dbReference type="InterPro" id="IPR000175">
    <property type="entry name" value="Na/ntran_symport"/>
</dbReference>
<dbReference type="InterPro" id="IPR037272">
    <property type="entry name" value="SNS_sf"/>
</dbReference>
<keyword evidence="3" id="KW-0812">Transmembrane</keyword>
<proteinExistence type="predicted"/>
<evidence type="ECO:0000256" key="2">
    <source>
        <dbReference type="ARBA" id="ARBA00022448"/>
    </source>
</evidence>
<keyword evidence="6" id="KW-0479">Metal-binding</keyword>
<dbReference type="AlphaFoldDB" id="A0A8S3ZEU5"/>
<accession>A0A8S3ZEU5</accession>
<gene>
    <name evidence="7" type="ORF">CUNI_LOCUS12276</name>
</gene>
<evidence type="ECO:0000256" key="1">
    <source>
        <dbReference type="ARBA" id="ARBA00004141"/>
    </source>
</evidence>
<dbReference type="SUPFAM" id="SSF161070">
    <property type="entry name" value="SNF-like"/>
    <property type="match status" value="1"/>
</dbReference>
<keyword evidence="5" id="KW-0472">Membrane</keyword>
<evidence type="ECO:0000256" key="6">
    <source>
        <dbReference type="PIRSR" id="PIRSR600175-1"/>
    </source>
</evidence>
<dbReference type="GO" id="GO:0046872">
    <property type="term" value="F:metal ion binding"/>
    <property type="evidence" value="ECO:0007669"/>
    <property type="project" value="UniProtKB-KW"/>
</dbReference>
<keyword evidence="2" id="KW-0813">Transport</keyword>
<feature type="non-terminal residue" evidence="7">
    <location>
        <position position="1"/>
    </location>
</feature>
<feature type="non-terminal residue" evidence="7">
    <location>
        <position position="52"/>
    </location>
</feature>
<evidence type="ECO:0000313" key="8">
    <source>
        <dbReference type="Proteomes" id="UP000678393"/>
    </source>
</evidence>
<feature type="binding site" evidence="6">
    <location>
        <position position="50"/>
    </location>
    <ligand>
        <name>Na(+)</name>
        <dbReference type="ChEBI" id="CHEBI:29101"/>
        <label>1</label>
    </ligand>
</feature>
<keyword evidence="4" id="KW-1133">Transmembrane helix</keyword>
<protein>
    <submittedName>
        <fullName evidence="7">Uncharacterized protein</fullName>
    </submittedName>
</protein>
<dbReference type="Pfam" id="PF00209">
    <property type="entry name" value="SNF"/>
    <property type="match status" value="1"/>
</dbReference>
<reference evidence="7" key="1">
    <citation type="submission" date="2021-04" db="EMBL/GenBank/DDBJ databases">
        <authorList>
            <consortium name="Molecular Ecology Group"/>
        </authorList>
    </citation>
    <scope>NUCLEOTIDE SEQUENCE</scope>
</reference>
<feature type="binding site" evidence="6">
    <location>
        <position position="46"/>
    </location>
    <ligand>
        <name>Na(+)</name>
        <dbReference type="ChEBI" id="CHEBI:29101"/>
        <label>1</label>
    </ligand>
</feature>
<feature type="binding site" evidence="6">
    <location>
        <position position="43"/>
    </location>
    <ligand>
        <name>Na(+)</name>
        <dbReference type="ChEBI" id="CHEBI:29101"/>
        <label>1</label>
    </ligand>
</feature>
<dbReference type="Proteomes" id="UP000678393">
    <property type="component" value="Unassembled WGS sequence"/>
</dbReference>
<evidence type="ECO:0000256" key="5">
    <source>
        <dbReference type="ARBA" id="ARBA00023136"/>
    </source>
</evidence>
<dbReference type="GO" id="GO:0016020">
    <property type="term" value="C:membrane"/>
    <property type="evidence" value="ECO:0007669"/>
    <property type="project" value="UniProtKB-SubCell"/>
</dbReference>
<feature type="binding site" evidence="6">
    <location>
        <position position="45"/>
    </location>
    <ligand>
        <name>Na(+)</name>
        <dbReference type="ChEBI" id="CHEBI:29101"/>
        <label>1</label>
    </ligand>
</feature>
<evidence type="ECO:0000256" key="3">
    <source>
        <dbReference type="ARBA" id="ARBA00022692"/>
    </source>
</evidence>
<comment type="caution">
    <text evidence="7">The sequence shown here is derived from an EMBL/GenBank/DDBJ whole genome shotgun (WGS) entry which is preliminary data.</text>
</comment>
<keyword evidence="6" id="KW-0915">Sodium</keyword>
<dbReference type="PROSITE" id="PS50267">
    <property type="entry name" value="NA_NEUROTRAN_SYMP_3"/>
    <property type="match status" value="1"/>
</dbReference>
<sequence length="52" mass="5949">TKSTDEEFSIKKSDEDKLVYGQDENEERGNWSGKFDFILSMIGYAVGLGNIW</sequence>
<comment type="subcellular location">
    <subcellularLocation>
        <location evidence="1">Membrane</location>
        <topology evidence="1">Multi-pass membrane protein</topology>
    </subcellularLocation>
</comment>
<dbReference type="OrthoDB" id="6581954at2759"/>
<evidence type="ECO:0000313" key="7">
    <source>
        <dbReference type="EMBL" id="CAG5126718.1"/>
    </source>
</evidence>
<organism evidence="7 8">
    <name type="scientific">Candidula unifasciata</name>
    <dbReference type="NCBI Taxonomy" id="100452"/>
    <lineage>
        <taxon>Eukaryota</taxon>
        <taxon>Metazoa</taxon>
        <taxon>Spiralia</taxon>
        <taxon>Lophotrochozoa</taxon>
        <taxon>Mollusca</taxon>
        <taxon>Gastropoda</taxon>
        <taxon>Heterobranchia</taxon>
        <taxon>Euthyneura</taxon>
        <taxon>Panpulmonata</taxon>
        <taxon>Eupulmonata</taxon>
        <taxon>Stylommatophora</taxon>
        <taxon>Helicina</taxon>
        <taxon>Helicoidea</taxon>
        <taxon>Geomitridae</taxon>
        <taxon>Candidula</taxon>
    </lineage>
</organism>
<dbReference type="EMBL" id="CAJHNH020002446">
    <property type="protein sequence ID" value="CAG5126718.1"/>
    <property type="molecule type" value="Genomic_DNA"/>
</dbReference>
<evidence type="ECO:0000256" key="4">
    <source>
        <dbReference type="ARBA" id="ARBA00022989"/>
    </source>
</evidence>
<keyword evidence="8" id="KW-1185">Reference proteome</keyword>